<proteinExistence type="predicted"/>
<dbReference type="STRING" id="460265.Mnod_5782"/>
<feature type="region of interest" description="Disordered" evidence="2">
    <location>
        <begin position="952"/>
        <end position="978"/>
    </location>
</feature>
<dbReference type="Pfam" id="PF08706">
    <property type="entry name" value="D5_N"/>
    <property type="match status" value="1"/>
</dbReference>
<dbReference type="PANTHER" id="PTHR35372">
    <property type="entry name" value="ATP BINDING PROTEIN-RELATED"/>
    <property type="match status" value="1"/>
</dbReference>
<dbReference type="HOGENOM" id="CLU_319506_0_0_5"/>
<dbReference type="InterPro" id="IPR051620">
    <property type="entry name" value="ORF904-like_C"/>
</dbReference>
<protein>
    <submittedName>
        <fullName evidence="4">Phage/plasmid primase, P4 family</fullName>
    </submittedName>
</protein>
<dbReference type="RefSeq" id="WP_015932210.1">
    <property type="nucleotide sequence ID" value="NC_011894.1"/>
</dbReference>
<dbReference type="OrthoDB" id="9763644at2"/>
<reference evidence="4 5" key="1">
    <citation type="submission" date="2009-01" db="EMBL/GenBank/DDBJ databases">
        <title>Complete sequence of chromosome of Methylobacterium nodulans ORS 2060.</title>
        <authorList>
            <consortium name="US DOE Joint Genome Institute"/>
            <person name="Lucas S."/>
            <person name="Copeland A."/>
            <person name="Lapidus A."/>
            <person name="Glavina del Rio T."/>
            <person name="Dalin E."/>
            <person name="Tice H."/>
            <person name="Bruce D."/>
            <person name="Goodwin L."/>
            <person name="Pitluck S."/>
            <person name="Sims D."/>
            <person name="Brettin T."/>
            <person name="Detter J.C."/>
            <person name="Han C."/>
            <person name="Larimer F."/>
            <person name="Land M."/>
            <person name="Hauser L."/>
            <person name="Kyrpides N."/>
            <person name="Ivanova N."/>
            <person name="Marx C.J."/>
            <person name="Richardson P."/>
        </authorList>
    </citation>
    <scope>NUCLEOTIDE SEQUENCE [LARGE SCALE GENOMIC DNA]</scope>
    <source>
        <strain evidence="5">LMG 21967 / CNCM I-2342 / ORS 2060</strain>
    </source>
</reference>
<evidence type="ECO:0000256" key="1">
    <source>
        <dbReference type="ARBA" id="ARBA00022801"/>
    </source>
</evidence>
<keyword evidence="1" id="KW-0378">Hydrolase</keyword>
<dbReference type="PANTHER" id="PTHR35372:SF2">
    <property type="entry name" value="SF3 HELICASE DOMAIN-CONTAINING PROTEIN"/>
    <property type="match status" value="1"/>
</dbReference>
<feature type="compositionally biased region" description="Low complexity" evidence="2">
    <location>
        <begin position="359"/>
        <end position="379"/>
    </location>
</feature>
<dbReference type="NCBIfam" id="TIGR01613">
    <property type="entry name" value="primase_Cterm"/>
    <property type="match status" value="1"/>
</dbReference>
<name>B8IRR1_METNO</name>
<dbReference type="InterPro" id="IPR014818">
    <property type="entry name" value="Phage/plasmid_primase_P4_C"/>
</dbReference>
<sequence length="978" mass="107035">MADPAVNTASAFLAAVFGAYSEANVFVCALPNVRGDHGERALITRDFVLADRFVRKWDRPGTAIYYCVGTIRPGAQPLRPGGSVRSRENVAEILTLASDTDLKSVEIGREDIIAKYHALEFPPSVIVWSGRGAQGLWLLNEALPATPETIARVEALNAQLADVVAGDPIQDVSRLLRLPGSHNTKEGGWRDVAVIRAQYEPRYALEDLEEWLSRQSPVMKKKPAEPAPGRPAVPGLADNPYLAVAALFGIKPPMDVEERLSAMAYQGAGETSIHQTQLEVSAALLTRGRTIDEAVAILMAATRAAAGEYGARWNWEREERLLRRMCDDWIRKHPEVLERQREAAEAAEADEEAVDGEGAEATAEAGRDGAGPADAAAAARHAERGRAEAAAGKGRQAGATVHSLAAERQRRSKDGQGRAKEPKPSTHQALGAGVLAALQERGEAILFTKKTAWRYRDGIWAMETDGLSSWLNVQIEMACAALNIVSTLKLISEARGWIQRRPELWRDEIPFDRHGKVPCRSGLVDPRTGEIEPIRPEHYCTWVVDTEFDPAARCPLWLQMLDDVFPDRTATVRKEIVATLQEVLGCAMVDVKSRQLTKALVLVGGSNVGKSGLLEVLGGMFGDDPISVALDSLEGTHGKMPFVRRAPWVLHEAFDQRKWHFASGVKAIITGDPVEINVKNGPIISGRVRAPIFWGTNYPPQFKESTRAIVNRMIVIHCRNVFDDHRLVGVAQLASERGYDKPSSIVLAKERAGVLNWALEGLRRALDRGSIAVPAEVRENADAIHKDANIVAGFIDECIEWDHEMRVPVPDFCAAFSVWWAENKGEDRSIPSNDSIGRAVTALGNERIGLHARETRDMHRRYLCGIALNPAGIAFWKRAHEARAFEGKTASTTPVDENPNTAIPATWRTRDTVIRMIEAHRRTAHDASAKGSVMGRPEVSCAREVSCGGSVMSEASGKASWGQASSVQAVDESRDPQF</sequence>
<gene>
    <name evidence="4" type="ordered locus">Mnod_5782</name>
</gene>
<dbReference type="eggNOG" id="COG3378">
    <property type="taxonomic scope" value="Bacteria"/>
</dbReference>
<evidence type="ECO:0000259" key="3">
    <source>
        <dbReference type="Pfam" id="PF08706"/>
    </source>
</evidence>
<dbReference type="EMBL" id="CP001349">
    <property type="protein sequence ID" value="ACL60611.1"/>
    <property type="molecule type" value="Genomic_DNA"/>
</dbReference>
<evidence type="ECO:0000256" key="2">
    <source>
        <dbReference type="SAM" id="MobiDB-lite"/>
    </source>
</evidence>
<feature type="domain" description="Bacteriophage/plasmid primase P4 C-terminal" evidence="3">
    <location>
        <begin position="512"/>
        <end position="566"/>
    </location>
</feature>
<keyword evidence="5" id="KW-1185">Reference proteome</keyword>
<dbReference type="AlphaFoldDB" id="B8IRR1"/>
<feature type="region of interest" description="Disordered" evidence="2">
    <location>
        <begin position="341"/>
        <end position="430"/>
    </location>
</feature>
<evidence type="ECO:0000313" key="4">
    <source>
        <dbReference type="EMBL" id="ACL60611.1"/>
    </source>
</evidence>
<feature type="compositionally biased region" description="Low complexity" evidence="2">
    <location>
        <begin position="388"/>
        <end position="399"/>
    </location>
</feature>
<organism evidence="4 5">
    <name type="scientific">Methylobacterium nodulans (strain LMG 21967 / CNCM I-2342 / ORS 2060)</name>
    <dbReference type="NCBI Taxonomy" id="460265"/>
    <lineage>
        <taxon>Bacteria</taxon>
        <taxon>Pseudomonadati</taxon>
        <taxon>Pseudomonadota</taxon>
        <taxon>Alphaproteobacteria</taxon>
        <taxon>Hyphomicrobiales</taxon>
        <taxon>Methylobacteriaceae</taxon>
        <taxon>Methylobacterium</taxon>
    </lineage>
</organism>
<accession>B8IRR1</accession>
<evidence type="ECO:0000313" key="5">
    <source>
        <dbReference type="Proteomes" id="UP000008207"/>
    </source>
</evidence>
<dbReference type="InterPro" id="IPR027417">
    <property type="entry name" value="P-loop_NTPase"/>
</dbReference>
<feature type="compositionally biased region" description="Basic and acidic residues" evidence="2">
    <location>
        <begin position="405"/>
        <end position="424"/>
    </location>
</feature>
<dbReference type="SUPFAM" id="SSF52540">
    <property type="entry name" value="P-loop containing nucleoside triphosphate hydrolases"/>
    <property type="match status" value="1"/>
</dbReference>
<dbReference type="Gene3D" id="3.40.50.300">
    <property type="entry name" value="P-loop containing nucleotide triphosphate hydrolases"/>
    <property type="match status" value="1"/>
</dbReference>
<dbReference type="KEGG" id="mno:Mnod_5782"/>
<feature type="compositionally biased region" description="Acidic residues" evidence="2">
    <location>
        <begin position="345"/>
        <end position="358"/>
    </location>
</feature>
<dbReference type="InterPro" id="IPR006500">
    <property type="entry name" value="Helicase_put_C_phage/plasmid"/>
</dbReference>
<dbReference type="Proteomes" id="UP000008207">
    <property type="component" value="Chromosome"/>
</dbReference>
<dbReference type="GO" id="GO:0016787">
    <property type="term" value="F:hydrolase activity"/>
    <property type="evidence" value="ECO:0007669"/>
    <property type="project" value="UniProtKB-KW"/>
</dbReference>